<sequence>MLKFRTGSAVHGESTMEEQVCCQTCDEGQHSIAGPSQPVGRAYVGEIYEGLSPMEQGDRERRLSPKRTLKSRLSITLGKEEFDDLLKVSGSPREMIAVYRDQFGHTGFMYRGKHDLAT</sequence>
<keyword evidence="2" id="KW-1185">Reference proteome</keyword>
<accession>A0A8K1GBW7</accession>
<dbReference type="Proteomes" id="UP000796761">
    <property type="component" value="Unassembled WGS sequence"/>
</dbReference>
<gene>
    <name evidence="1" type="ORF">HGM15179_011300</name>
</gene>
<evidence type="ECO:0000313" key="2">
    <source>
        <dbReference type="Proteomes" id="UP000796761"/>
    </source>
</evidence>
<name>A0A8K1GBW7_9PASS</name>
<protein>
    <submittedName>
        <fullName evidence="1">Uncharacterized protein</fullName>
    </submittedName>
</protein>
<organism evidence="1 2">
    <name type="scientific">Zosterops borbonicus</name>
    <dbReference type="NCBI Taxonomy" id="364589"/>
    <lineage>
        <taxon>Eukaryota</taxon>
        <taxon>Metazoa</taxon>
        <taxon>Chordata</taxon>
        <taxon>Craniata</taxon>
        <taxon>Vertebrata</taxon>
        <taxon>Euteleostomi</taxon>
        <taxon>Archelosauria</taxon>
        <taxon>Archosauria</taxon>
        <taxon>Dinosauria</taxon>
        <taxon>Saurischia</taxon>
        <taxon>Theropoda</taxon>
        <taxon>Coelurosauria</taxon>
        <taxon>Aves</taxon>
        <taxon>Neognathae</taxon>
        <taxon>Neoaves</taxon>
        <taxon>Telluraves</taxon>
        <taxon>Australaves</taxon>
        <taxon>Passeriformes</taxon>
        <taxon>Sylvioidea</taxon>
        <taxon>Zosteropidae</taxon>
        <taxon>Zosterops</taxon>
    </lineage>
</organism>
<proteinExistence type="predicted"/>
<reference evidence="1" key="1">
    <citation type="submission" date="2019-04" db="EMBL/GenBank/DDBJ databases">
        <title>Genome assembly of Zosterops borbonicus 15179.</title>
        <authorList>
            <person name="Leroy T."/>
            <person name="Anselmetti Y."/>
            <person name="Tilak M.-K."/>
            <person name="Nabholz B."/>
        </authorList>
    </citation>
    <scope>NUCLEOTIDE SEQUENCE</scope>
    <source>
        <strain evidence="1">HGM_15179</strain>
        <tissue evidence="1">Muscle</tissue>
    </source>
</reference>
<evidence type="ECO:0000313" key="1">
    <source>
        <dbReference type="EMBL" id="TRZ15801.1"/>
    </source>
</evidence>
<dbReference type="EMBL" id="SWJQ01000351">
    <property type="protein sequence ID" value="TRZ15801.1"/>
    <property type="molecule type" value="Genomic_DNA"/>
</dbReference>
<dbReference type="AlphaFoldDB" id="A0A8K1GBW7"/>
<comment type="caution">
    <text evidence="1">The sequence shown here is derived from an EMBL/GenBank/DDBJ whole genome shotgun (WGS) entry which is preliminary data.</text>
</comment>